<organism evidence="2 3">
    <name type="scientific">Microbacterium pullorum</name>
    <dbReference type="NCBI Taxonomy" id="2762236"/>
    <lineage>
        <taxon>Bacteria</taxon>
        <taxon>Bacillati</taxon>
        <taxon>Actinomycetota</taxon>
        <taxon>Actinomycetes</taxon>
        <taxon>Micrococcales</taxon>
        <taxon>Microbacteriaceae</taxon>
        <taxon>Microbacterium</taxon>
    </lineage>
</organism>
<dbReference type="InterPro" id="IPR011335">
    <property type="entry name" value="Restrct_endonuc-II-like"/>
</dbReference>
<gene>
    <name evidence="2" type="ORF">H9651_06495</name>
</gene>
<dbReference type="InterPro" id="IPR007569">
    <property type="entry name" value="DUF559"/>
</dbReference>
<dbReference type="EMBL" id="JACSQP010000003">
    <property type="protein sequence ID" value="MBD7957281.1"/>
    <property type="molecule type" value="Genomic_DNA"/>
</dbReference>
<accession>A0ABR8S1C3</accession>
<dbReference type="Proteomes" id="UP000648352">
    <property type="component" value="Unassembled WGS sequence"/>
</dbReference>
<name>A0ABR8S1C3_9MICO</name>
<comment type="caution">
    <text evidence="2">The sequence shown here is derived from an EMBL/GenBank/DDBJ whole genome shotgun (WGS) entry which is preliminary data.</text>
</comment>
<protein>
    <submittedName>
        <fullName evidence="2">Type IV toxin-antitoxin system AbiEi family antitoxin domain-containing protein</fullName>
    </submittedName>
</protein>
<keyword evidence="3" id="KW-1185">Reference proteome</keyword>
<evidence type="ECO:0000313" key="2">
    <source>
        <dbReference type="EMBL" id="MBD7957281.1"/>
    </source>
</evidence>
<sequence>MPTRITYAQLRSLGVSRARIDAAVAGGALIRVRRGTYVAGGCPADFLAAIRHGGRLDCLSLLVAMGVFVVGTSALHVQMDYGTTRVPVRRDGVLRHWRCTTASRDALAAPLVEALAQACRCQQPRAAIATLDSAWHQRLVDEADIAEVFRLLPQRFGILRAHLDRRAESGIETLVRLMLAAQGWRVEVQVTITGVGRVDLVVDGWLIIECDSARHHGGWDEGRRDRRRDLQAARQGYVTLRPIAEDVLHRPDEVLTAIRDAVAHRTALLADARRPAVASR</sequence>
<feature type="domain" description="DUF559" evidence="1">
    <location>
        <begin position="198"/>
        <end position="261"/>
    </location>
</feature>
<dbReference type="Pfam" id="PF04480">
    <property type="entry name" value="DUF559"/>
    <property type="match status" value="1"/>
</dbReference>
<evidence type="ECO:0000259" key="1">
    <source>
        <dbReference type="Pfam" id="PF04480"/>
    </source>
</evidence>
<evidence type="ECO:0000313" key="3">
    <source>
        <dbReference type="Proteomes" id="UP000648352"/>
    </source>
</evidence>
<proteinExistence type="predicted"/>
<reference evidence="2 3" key="1">
    <citation type="submission" date="2020-08" db="EMBL/GenBank/DDBJ databases">
        <title>A Genomic Blueprint of the Chicken Gut Microbiome.</title>
        <authorList>
            <person name="Gilroy R."/>
            <person name="Ravi A."/>
            <person name="Getino M."/>
            <person name="Pursley I."/>
            <person name="Horton D.L."/>
            <person name="Alikhan N.-F."/>
            <person name="Baker D."/>
            <person name="Gharbi K."/>
            <person name="Hall N."/>
            <person name="Watson M."/>
            <person name="Adriaenssens E.M."/>
            <person name="Foster-Nyarko E."/>
            <person name="Jarju S."/>
            <person name="Secka A."/>
            <person name="Antonio M."/>
            <person name="Oren A."/>
            <person name="Chaudhuri R."/>
            <person name="La Ragione R.M."/>
            <person name="Hildebrand F."/>
            <person name="Pallen M.J."/>
        </authorList>
    </citation>
    <scope>NUCLEOTIDE SEQUENCE [LARGE SCALE GENOMIC DNA]</scope>
    <source>
        <strain evidence="2 3">Sa4CUA7</strain>
    </source>
</reference>
<dbReference type="SUPFAM" id="SSF52980">
    <property type="entry name" value="Restriction endonuclease-like"/>
    <property type="match status" value="1"/>
</dbReference>
<dbReference type="Gene3D" id="3.40.960.10">
    <property type="entry name" value="VSR Endonuclease"/>
    <property type="match status" value="1"/>
</dbReference>